<comment type="similarity">
    <text evidence="1 4">Belongs to the inositol phosphokinase (IPK) family.</text>
</comment>
<dbReference type="Proteomes" id="UP001497600">
    <property type="component" value="Chromosome H"/>
</dbReference>
<evidence type="ECO:0000256" key="4">
    <source>
        <dbReference type="RuleBase" id="RU363090"/>
    </source>
</evidence>
<sequence length="886" mass="98892">MEFVNMAYSDQQIKPFNGGSERNGPDVIPAVVSGRKAARSLRLFRGDSTATNAKDGVVEDDDSVAPDAVMAGTNPHIINDVPNELSSNTTNNTNHGTVRTRVSISRESPLKPSPSKRKSIDGRKQSTSSELGIGLEPVSSATYFPHTPARSIDGYSSDKDTIETQHLTADLEFDHSNDGDITMIQKFVNEKDSTLPGKFQELSVGTHPSKSTIATQNRIPEETEETDNPIDSRTVTFGKDEVHDISTASMSNTYDEDYTDQFSLVDDEDYPLAVELRPFKNKVGGHTAIFRFSKKAVCKALMNRENLWYETVELRVPELLKFMPKYIGVLNVRYSSILHEEAPASQPATRTGSMIDDSCSLADHGKSKNNNESTTNTTTITTSIKSNNVDVSLDGDLPPEVVLDDNKHIIPDSLWKQYSHTSPHDSFILDSNGVNSISEKKSSFPNTPPTDSLDMPKSLDNISFSGKSPSSLSPPHMAINSPRTMVFNKVGSTSINTDLQAQVLQEVFAPKKPKKLFSNDHEIFSMDDDDATSVKTVDDDEDVTSLTAKHNRRRSSLASNNSTSNSAYHSPRLGASLGKPTNEIGNSSLCTNNTNDRSHPILRKHTRFERFILLEDLTADMSKPCVLDLKMGTRQYGVEAKPSKQKSQRNKCLHTTSRKLGVRICGMQVWNVVQEKFFIEDKYFGRSIKIGQEFAMSIAKFLYDGKSNYSILRHIPHLIRKFSNLCEVFRTLKGYRMYGSSILLMYDGDPLQEVASAKEHYIKVRIIDFAQSVIADDSLPTSTTIPPEYPDLPDMGYLRGLKSLTRYFKVIFKQLSGNEYLGFEEALKVLETEHERLSKTNNPWLDQYAEQSNSGDDKTILKQDELNPFACEYPEYGEEDEEGISE</sequence>
<organism evidence="6 7">
    <name type="scientific">[Candida] anglica</name>
    <dbReference type="NCBI Taxonomy" id="148631"/>
    <lineage>
        <taxon>Eukaryota</taxon>
        <taxon>Fungi</taxon>
        <taxon>Dikarya</taxon>
        <taxon>Ascomycota</taxon>
        <taxon>Saccharomycotina</taxon>
        <taxon>Pichiomycetes</taxon>
        <taxon>Debaryomycetaceae</taxon>
        <taxon>Kurtzmaniella</taxon>
    </lineage>
</organism>
<accession>A0ABP0EKQ6</accession>
<dbReference type="Pfam" id="PF03770">
    <property type="entry name" value="IPK"/>
    <property type="match status" value="1"/>
</dbReference>
<dbReference type="EC" id="2.7.-.-" evidence="4"/>
<name>A0ABP0EKQ6_9ASCO</name>
<evidence type="ECO:0000256" key="2">
    <source>
        <dbReference type="ARBA" id="ARBA00022679"/>
    </source>
</evidence>
<dbReference type="PANTHER" id="PTHR12400">
    <property type="entry name" value="INOSITOL POLYPHOSPHATE KINASE"/>
    <property type="match status" value="1"/>
</dbReference>
<feature type="region of interest" description="Disordered" evidence="5">
    <location>
        <begin position="532"/>
        <end position="575"/>
    </location>
</feature>
<protein>
    <recommendedName>
        <fullName evidence="4">Kinase</fullName>
        <ecNumber evidence="4">2.7.-.-</ecNumber>
    </recommendedName>
</protein>
<feature type="region of interest" description="Disordered" evidence="5">
    <location>
        <begin position="78"/>
        <end position="134"/>
    </location>
</feature>
<feature type="compositionally biased region" description="Low complexity" evidence="5">
    <location>
        <begin position="556"/>
        <end position="566"/>
    </location>
</feature>
<feature type="compositionally biased region" description="Polar residues" evidence="5">
    <location>
        <begin position="206"/>
        <end position="218"/>
    </location>
</feature>
<evidence type="ECO:0000256" key="3">
    <source>
        <dbReference type="ARBA" id="ARBA00022777"/>
    </source>
</evidence>
<feature type="compositionally biased region" description="Low complexity" evidence="5">
    <location>
        <begin position="368"/>
        <end position="379"/>
    </location>
</feature>
<dbReference type="EMBL" id="OZ004260">
    <property type="protein sequence ID" value="CAK7921430.1"/>
    <property type="molecule type" value="Genomic_DNA"/>
</dbReference>
<feature type="compositionally biased region" description="Low complexity" evidence="5">
    <location>
        <begin position="463"/>
        <end position="475"/>
    </location>
</feature>
<dbReference type="InterPro" id="IPR005522">
    <property type="entry name" value="IPK"/>
</dbReference>
<dbReference type="GO" id="GO:0016301">
    <property type="term" value="F:kinase activity"/>
    <property type="evidence" value="ECO:0007669"/>
    <property type="project" value="UniProtKB-KW"/>
</dbReference>
<feature type="region of interest" description="Disordered" evidence="5">
    <location>
        <begin position="342"/>
        <end position="379"/>
    </location>
</feature>
<dbReference type="InterPro" id="IPR038286">
    <property type="entry name" value="IPK_sf"/>
</dbReference>
<dbReference type="SUPFAM" id="SSF56104">
    <property type="entry name" value="SAICAR synthase-like"/>
    <property type="match status" value="1"/>
</dbReference>
<feature type="region of interest" description="Disordered" evidence="5">
    <location>
        <begin position="438"/>
        <end position="476"/>
    </location>
</feature>
<evidence type="ECO:0000313" key="6">
    <source>
        <dbReference type="EMBL" id="CAK7921430.1"/>
    </source>
</evidence>
<feature type="region of interest" description="Disordered" evidence="5">
    <location>
        <begin position="204"/>
        <end position="232"/>
    </location>
</feature>
<gene>
    <name evidence="6" type="primary">KCS1</name>
    <name evidence="6" type="ORF">CAAN4_H14136</name>
</gene>
<proteinExistence type="inferred from homology"/>
<keyword evidence="7" id="KW-1185">Reference proteome</keyword>
<evidence type="ECO:0000313" key="7">
    <source>
        <dbReference type="Proteomes" id="UP001497600"/>
    </source>
</evidence>
<evidence type="ECO:0000256" key="1">
    <source>
        <dbReference type="ARBA" id="ARBA00007374"/>
    </source>
</evidence>
<dbReference type="PANTHER" id="PTHR12400:SF21">
    <property type="entry name" value="KINASE"/>
    <property type="match status" value="1"/>
</dbReference>
<evidence type="ECO:0000256" key="5">
    <source>
        <dbReference type="SAM" id="MobiDB-lite"/>
    </source>
</evidence>
<reference evidence="6 7" key="1">
    <citation type="submission" date="2024-01" db="EMBL/GenBank/DDBJ databases">
        <authorList>
            <consortium name="Genoscope - CEA"/>
            <person name="William W."/>
        </authorList>
    </citation>
    <scope>NUCLEOTIDE SEQUENCE [LARGE SCALE GENOMIC DNA]</scope>
    <source>
        <strain evidence="6 7">29B2s-10</strain>
    </source>
</reference>
<keyword evidence="2 4" id="KW-0808">Transferase</keyword>
<keyword evidence="3 4" id="KW-0418">Kinase</keyword>
<dbReference type="Gene3D" id="3.30.470.160">
    <property type="entry name" value="Inositol polyphosphate kinase"/>
    <property type="match status" value="1"/>
</dbReference>